<keyword evidence="7 19" id="KW-0479">Metal-binding</keyword>
<evidence type="ECO:0000256" key="9">
    <source>
        <dbReference type="ARBA" id="ARBA00022763"/>
    </source>
</evidence>
<dbReference type="GO" id="GO:0000722">
    <property type="term" value="P:telomere maintenance via recombination"/>
    <property type="evidence" value="ECO:0007669"/>
    <property type="project" value="UniProtKB-ARBA"/>
</dbReference>
<dbReference type="InterPro" id="IPR027417">
    <property type="entry name" value="P-loop_NTPase"/>
</dbReference>
<keyword evidence="6" id="KW-0158">Chromosome</keyword>
<keyword evidence="15" id="KW-0234">DNA repair</keyword>
<dbReference type="GO" id="GO:0005524">
    <property type="term" value="F:ATP binding"/>
    <property type="evidence" value="ECO:0007669"/>
    <property type="project" value="UniProtKB-KW"/>
</dbReference>
<dbReference type="Pfam" id="PF04423">
    <property type="entry name" value="Rad50_zn_hook"/>
    <property type="match status" value="1"/>
</dbReference>
<dbReference type="Proteomes" id="UP000262825">
    <property type="component" value="Unassembled WGS sequence"/>
</dbReference>
<evidence type="ECO:0000256" key="10">
    <source>
        <dbReference type="ARBA" id="ARBA00022801"/>
    </source>
</evidence>
<dbReference type="GO" id="GO:0000794">
    <property type="term" value="C:condensed nuclear chromosome"/>
    <property type="evidence" value="ECO:0007669"/>
    <property type="project" value="TreeGrafter"/>
</dbReference>
<dbReference type="NCBIfam" id="TIGR00606">
    <property type="entry name" value="rad50"/>
    <property type="match status" value="1"/>
</dbReference>
<dbReference type="GO" id="GO:0016887">
    <property type="term" value="F:ATP hydrolysis activity"/>
    <property type="evidence" value="ECO:0007669"/>
    <property type="project" value="InterPro"/>
</dbReference>
<evidence type="ECO:0000256" key="20">
    <source>
        <dbReference type="SAM" id="Coils"/>
    </source>
</evidence>
<keyword evidence="8" id="KW-0547">Nucleotide-binding</keyword>
<evidence type="ECO:0000256" key="15">
    <source>
        <dbReference type="ARBA" id="ARBA00023204"/>
    </source>
</evidence>
<dbReference type="GO" id="GO:0030870">
    <property type="term" value="C:Mre11 complex"/>
    <property type="evidence" value="ECO:0007669"/>
    <property type="project" value="InterPro"/>
</dbReference>
<feature type="coiled-coil region" evidence="20">
    <location>
        <begin position="226"/>
        <end position="349"/>
    </location>
</feature>
<evidence type="ECO:0000256" key="16">
    <source>
        <dbReference type="ARBA" id="ARBA00023242"/>
    </source>
</evidence>
<dbReference type="PANTHER" id="PTHR18867:SF12">
    <property type="entry name" value="DNA REPAIR PROTEIN RAD50"/>
    <property type="match status" value="1"/>
</dbReference>
<dbReference type="GO" id="GO:0051880">
    <property type="term" value="F:G-quadruplex DNA binding"/>
    <property type="evidence" value="ECO:0007669"/>
    <property type="project" value="TreeGrafter"/>
</dbReference>
<dbReference type="FunFam" id="3.40.50.300:FF:001195">
    <property type="entry name" value="DNA repair protein rad50"/>
    <property type="match status" value="1"/>
</dbReference>
<dbReference type="GO" id="GO:0070192">
    <property type="term" value="P:chromosome organization involved in meiotic cell cycle"/>
    <property type="evidence" value="ECO:0007669"/>
    <property type="project" value="TreeGrafter"/>
</dbReference>
<sequence length="1302" mass="150737">MSSIYKLSIQGIRSFGADDRETIEFGKPLTLIVGTNGSGKTTVIECLKYATTGDLPPNSKGGAFVHDPKITHEKDVRAQVRFSFTSVNGLNMIVTRNIQLIVKKTTTTFKTLEGQLVTVNDQNERSTISTRAAELDTKVPLYMGVPKAILEYVIFCHQEESLWPLSEPSNLKKKFDEIFQAMKFTKAIDNLKVIKKDMGIDIKLLKQSVEHLKSDRNKSKVTKLNITTLQEKIKTYELQVQKFRTQLDEITEQSNKLFDSNQDFQNVLSKLESLRNSKISLQEQIETLTNTVDSPLNMGKSDLLKKLSNFTANLEAKKLQIENWKSNELSKRNANLNNLRLKYDELIKRDGELVSWEKNTNLKKEQLVQTIKIFKEEFDLENVSLDSLTTYYNKLNAEVGNLVEANAIELENSNRDISRLQNEQSIELQSIKYAITDKDKLSHEVAELNKKIANINYTESDIESIKENIRNYQEKLHEIEKRNSDNSFDQKINANKKELISLENEIDIVQQKIIDSNRQSDLMAQFSIIKEDFTSTKSKLAQKAADFKNHTELLKHLEFTIPSDDKMLCSTFKKKFITFADKAQTLSLIYREAQDNYNKSEYSYLSIQENLEEYDKQAQKLRSKIKSILPEDCTIDDYDTILQETEESCQTAVENLKMHKTTLEFNLKALQFANVKNCCYLCQRNFEDLHDKLKLVKELEKRTTSKFEETLKKQVNEEKAYLSDLRKAGPSLVSLKDLLSKIEMTKSEKNLIQEETKKLEALLKDKREQHERTQSLVKQITEVLKPLSEEIARLDAELEFISKKKNNIEKEVSIYQKNGPLETIQELQQKQTRINERGKKLRKEIDELQVLKDSNSKEFDKVCSLLRDNTFKQNEAEKSLVDKKNMELESVKKNDAIKSLTLKITEGESFVAKQTKHIQNLEVELSNKKVEFKAIENETRSIFDTFVKNKDLYINLKNDIHKFDTEGSVKLKHVKEQIEGLKKEMSHITDEIAEFNDKINAATRTLQDSINQEKNLKLNIDLLNLKDKLLSIEQEILKLDVQNAEAKKKEYQQESLRLRNMFEKLNAENAGKLGEIRQLENQIKALTDQLKTDYKDIDAKYEHEWVKLQAKTLVTDDIDTYSKALDSAIMKYHSLKMKDINRIIDELWKKTYSGTDVDTIMIKTDEISNTRGKSYNYRVVMYKQDAELDMRGRCSAGQKVLASIIIRLALSETFGINCGVIALDEPTTNLDEDNIASLAKALHNIIQYRRSQRNFQLIVITHDESFLNYMNASEFTDHFFRVKRDDRQKSQIEWVDINRITG</sequence>
<dbReference type="GO" id="GO:0007127">
    <property type="term" value="P:meiosis I"/>
    <property type="evidence" value="ECO:0007669"/>
    <property type="project" value="UniProtKB-ARBA"/>
</dbReference>
<evidence type="ECO:0000259" key="21">
    <source>
        <dbReference type="PROSITE" id="PS51131"/>
    </source>
</evidence>
<keyword evidence="14 20" id="KW-0175">Coiled coil</keyword>
<proteinExistence type="inferred from homology"/>
<keyword evidence="16" id="KW-0539">Nucleus</keyword>
<feature type="coiled-coil region" evidence="20">
    <location>
        <begin position="971"/>
        <end position="1096"/>
    </location>
</feature>
<dbReference type="Gene3D" id="3.40.50.300">
    <property type="entry name" value="P-loop containing nucleotide triphosphate hydrolases"/>
    <property type="match status" value="2"/>
</dbReference>
<evidence type="ECO:0000256" key="7">
    <source>
        <dbReference type="ARBA" id="ARBA00022723"/>
    </source>
</evidence>
<evidence type="ECO:0000256" key="18">
    <source>
        <dbReference type="ARBA" id="ARBA00049360"/>
    </source>
</evidence>
<dbReference type="GO" id="GO:0043047">
    <property type="term" value="F:single-stranded telomeric DNA binding"/>
    <property type="evidence" value="ECO:0007669"/>
    <property type="project" value="TreeGrafter"/>
</dbReference>
<evidence type="ECO:0000256" key="5">
    <source>
        <dbReference type="ARBA" id="ARBA00017893"/>
    </source>
</evidence>
<comment type="similarity">
    <text evidence="4">Belongs to the SMC family. RAD50 subfamily.</text>
</comment>
<dbReference type="GO" id="GO:0006303">
    <property type="term" value="P:double-strand break repair via nonhomologous end joining"/>
    <property type="evidence" value="ECO:0007669"/>
    <property type="project" value="UniProtKB-ARBA"/>
</dbReference>
<keyword evidence="23" id="KW-1185">Reference proteome</keyword>
<feature type="coiled-coil region" evidence="20">
    <location>
        <begin position="403"/>
        <end position="519"/>
    </location>
</feature>
<accession>A0A376B5Q8</accession>
<evidence type="ECO:0000313" key="22">
    <source>
        <dbReference type="EMBL" id="SSD60036.1"/>
    </source>
</evidence>
<feature type="binding site" evidence="19">
    <location>
        <position position="679"/>
    </location>
    <ligand>
        <name>Zn(2+)</name>
        <dbReference type="ChEBI" id="CHEBI:29105"/>
    </ligand>
</feature>
<feature type="binding site" evidence="19">
    <location>
        <position position="682"/>
    </location>
    <ligand>
        <name>Zn(2+)</name>
        <dbReference type="ChEBI" id="CHEBI:29105"/>
    </ligand>
</feature>
<evidence type="ECO:0000256" key="13">
    <source>
        <dbReference type="ARBA" id="ARBA00022842"/>
    </source>
</evidence>
<feature type="coiled-coil region" evidence="20">
    <location>
        <begin position="735"/>
        <end position="844"/>
    </location>
</feature>
<organism evidence="22 23">
    <name type="scientific">Saccharomycodes ludwigii</name>
    <dbReference type="NCBI Taxonomy" id="36035"/>
    <lineage>
        <taxon>Eukaryota</taxon>
        <taxon>Fungi</taxon>
        <taxon>Dikarya</taxon>
        <taxon>Ascomycota</taxon>
        <taxon>Saccharomycotina</taxon>
        <taxon>Saccharomycetes</taxon>
        <taxon>Saccharomycodales</taxon>
        <taxon>Saccharomycodaceae</taxon>
        <taxon>Saccharomycodes</taxon>
    </lineage>
</organism>
<keyword evidence="9" id="KW-0227">DNA damage</keyword>
<dbReference type="InterPro" id="IPR013134">
    <property type="entry name" value="Zn_hook_RAD50"/>
</dbReference>
<gene>
    <name evidence="22" type="ORF">SCODWIG_01797</name>
</gene>
<evidence type="ECO:0000256" key="1">
    <source>
        <dbReference type="ARBA" id="ARBA00001947"/>
    </source>
</evidence>
<dbReference type="InterPro" id="IPR038729">
    <property type="entry name" value="Rad50/SbcC_AAA"/>
</dbReference>
<dbReference type="GO" id="GO:0007004">
    <property type="term" value="P:telomere maintenance via telomerase"/>
    <property type="evidence" value="ECO:0007669"/>
    <property type="project" value="TreeGrafter"/>
</dbReference>
<reference evidence="23" key="1">
    <citation type="submission" date="2018-06" db="EMBL/GenBank/DDBJ databases">
        <authorList>
            <person name="Guldener U."/>
        </authorList>
    </citation>
    <scope>NUCLEOTIDE SEQUENCE [LARGE SCALE GENOMIC DNA]</scope>
    <source>
        <strain evidence="23">UTAD17</strain>
    </source>
</reference>
<dbReference type="Pfam" id="PF13558">
    <property type="entry name" value="SbcC_Walker_B"/>
    <property type="match status" value="1"/>
</dbReference>
<evidence type="ECO:0000313" key="23">
    <source>
        <dbReference type="Proteomes" id="UP000262825"/>
    </source>
</evidence>
<dbReference type="GO" id="GO:0000725">
    <property type="term" value="P:recombinational repair"/>
    <property type="evidence" value="ECO:0007669"/>
    <property type="project" value="UniProtKB-ARBA"/>
</dbReference>
<feature type="domain" description="Zinc-hook" evidence="21">
    <location>
        <begin position="632"/>
        <end position="733"/>
    </location>
</feature>
<dbReference type="Pfam" id="PF13476">
    <property type="entry name" value="AAA_23"/>
    <property type="match status" value="1"/>
</dbReference>
<evidence type="ECO:0000256" key="12">
    <source>
        <dbReference type="ARBA" id="ARBA00022840"/>
    </source>
</evidence>
<comment type="cofactor">
    <cofactor evidence="1">
        <name>Zn(2+)</name>
        <dbReference type="ChEBI" id="CHEBI:29105"/>
    </cofactor>
</comment>
<evidence type="ECO:0000256" key="6">
    <source>
        <dbReference type="ARBA" id="ARBA00022454"/>
    </source>
</evidence>
<keyword evidence="13" id="KW-0460">Magnesium</keyword>
<dbReference type="GO" id="GO:0046872">
    <property type="term" value="F:metal ion binding"/>
    <property type="evidence" value="ECO:0007669"/>
    <property type="project" value="UniProtKB-UniRule"/>
</dbReference>
<dbReference type="SUPFAM" id="SSF52540">
    <property type="entry name" value="P-loop containing nucleoside triphosphate hydrolases"/>
    <property type="match status" value="1"/>
</dbReference>
<evidence type="ECO:0000256" key="19">
    <source>
        <dbReference type="PROSITE-ProRule" id="PRU00471"/>
    </source>
</evidence>
<evidence type="ECO:0000256" key="4">
    <source>
        <dbReference type="ARBA" id="ARBA00009439"/>
    </source>
</evidence>
<evidence type="ECO:0000256" key="2">
    <source>
        <dbReference type="ARBA" id="ARBA00004123"/>
    </source>
</evidence>
<comment type="catalytic activity">
    <reaction evidence="18">
        <text>ATP + H2O = ADP + phosphate + H(+)</text>
        <dbReference type="Rhea" id="RHEA:13065"/>
        <dbReference type="ChEBI" id="CHEBI:15377"/>
        <dbReference type="ChEBI" id="CHEBI:15378"/>
        <dbReference type="ChEBI" id="CHEBI:30616"/>
        <dbReference type="ChEBI" id="CHEBI:43474"/>
        <dbReference type="ChEBI" id="CHEBI:456216"/>
    </reaction>
</comment>
<dbReference type="EMBL" id="UFAJ01000256">
    <property type="protein sequence ID" value="SSD60036.1"/>
    <property type="molecule type" value="Genomic_DNA"/>
</dbReference>
<keyword evidence="11 19" id="KW-0862">Zinc</keyword>
<evidence type="ECO:0000256" key="17">
    <source>
        <dbReference type="ARBA" id="ARBA00023254"/>
    </source>
</evidence>
<evidence type="ECO:0000256" key="3">
    <source>
        <dbReference type="ARBA" id="ARBA00004286"/>
    </source>
</evidence>
<dbReference type="PROSITE" id="PS51131">
    <property type="entry name" value="ZN_HOOK"/>
    <property type="match status" value="1"/>
</dbReference>
<keyword evidence="17" id="KW-0469">Meiosis</keyword>
<dbReference type="PANTHER" id="PTHR18867">
    <property type="entry name" value="RAD50"/>
    <property type="match status" value="1"/>
</dbReference>
<keyword evidence="12" id="KW-0067">ATP-binding</keyword>
<keyword evidence="10" id="KW-0378">Hydrolase</keyword>
<dbReference type="GO" id="GO:0003691">
    <property type="term" value="F:double-stranded telomeric DNA binding"/>
    <property type="evidence" value="ECO:0007669"/>
    <property type="project" value="TreeGrafter"/>
</dbReference>
<comment type="subcellular location">
    <subcellularLocation>
        <location evidence="3">Chromosome</location>
    </subcellularLocation>
    <subcellularLocation>
        <location evidence="2">Nucleus</location>
    </subcellularLocation>
</comment>
<dbReference type="VEuPathDB" id="FungiDB:SCODWIG_01797"/>
<dbReference type="FunFam" id="3.40.50.300:FF:000593">
    <property type="entry name" value="DNA repair protein RAD50"/>
    <property type="match status" value="1"/>
</dbReference>
<evidence type="ECO:0000256" key="8">
    <source>
        <dbReference type="ARBA" id="ARBA00022741"/>
    </source>
</evidence>
<evidence type="ECO:0000256" key="11">
    <source>
        <dbReference type="ARBA" id="ARBA00022833"/>
    </source>
</evidence>
<feature type="coiled-coil region" evidence="20">
    <location>
        <begin position="911"/>
        <end position="938"/>
    </location>
</feature>
<dbReference type="InterPro" id="IPR004584">
    <property type="entry name" value="Rad50_eukaryotes"/>
</dbReference>
<protein>
    <recommendedName>
        <fullName evidence="5">DNA repair protein RAD50</fullName>
    </recommendedName>
</protein>
<evidence type="ECO:0000256" key="14">
    <source>
        <dbReference type="ARBA" id="ARBA00023054"/>
    </source>
</evidence>
<name>A0A376B5Q8_9ASCO</name>